<sequence>MMRIFNEKIHSSSALSPYRIITLIEIGYPCNLVSKGSIA</sequence>
<dbReference type="Proteomes" id="UP000000643">
    <property type="component" value="Chromosome"/>
</dbReference>
<evidence type="ECO:0000313" key="1">
    <source>
        <dbReference type="EMBL" id="ABM44804.1"/>
    </source>
</evidence>
<dbReference type="AlphaFoldDB" id="A1UTT8"/>
<gene>
    <name evidence="1" type="ordered locus">BARBAKC583_1130</name>
</gene>
<proteinExistence type="predicted"/>
<protein>
    <submittedName>
        <fullName evidence="1">Uncharacterized protein</fullName>
    </submittedName>
</protein>
<accession>A1UTT8</accession>
<dbReference type="HOGENOM" id="CLU_3305340_0_0_5"/>
<evidence type="ECO:0000313" key="2">
    <source>
        <dbReference type="Proteomes" id="UP000000643"/>
    </source>
</evidence>
<dbReference type="EMBL" id="CP000524">
    <property type="protein sequence ID" value="ABM44804.1"/>
    <property type="molecule type" value="Genomic_DNA"/>
</dbReference>
<name>A1UTT8_BARBK</name>
<dbReference type="STRING" id="360095.BARBAKC583_1130"/>
<organism evidence="1 2">
    <name type="scientific">Bartonella bacilliformis (strain ATCC 35685 / KC583 / Herrer 020/F12,63)</name>
    <dbReference type="NCBI Taxonomy" id="360095"/>
    <lineage>
        <taxon>Bacteria</taxon>
        <taxon>Pseudomonadati</taxon>
        <taxon>Pseudomonadota</taxon>
        <taxon>Alphaproteobacteria</taxon>
        <taxon>Hyphomicrobiales</taxon>
        <taxon>Bartonellaceae</taxon>
        <taxon>Bartonella</taxon>
    </lineage>
</organism>
<dbReference type="KEGG" id="bbk:BARBAKC583_1130"/>
<reference evidence="1 2" key="1">
    <citation type="submission" date="2006-12" db="EMBL/GenBank/DDBJ databases">
        <authorList>
            <person name="Hendrix L."/>
            <person name="Mohamoud Y."/>
            <person name="Radune D."/>
            <person name="Shvartsbeyn A."/>
            <person name="Daugherty S."/>
            <person name="Dodson R."/>
            <person name="Durkin A.S."/>
            <person name="Harkins D."/>
            <person name="Huot H."/>
            <person name="Kothari S.P."/>
            <person name="Madupu R."/>
            <person name="Li J."/>
            <person name="Nelson W.C."/>
            <person name="Shrivastava S."/>
            <person name="Giglio M.G."/>
            <person name="Haft D."/>
            <person name="Selengut J."/>
            <person name="Fraser-Ligget C."/>
            <person name="Seshadri R."/>
        </authorList>
    </citation>
    <scope>NUCLEOTIDE SEQUENCE [LARGE SCALE GENOMIC DNA]</scope>
    <source>
        <strain evidence="2">ATCC 35685 / NCTC 12138 / KC583</strain>
    </source>
</reference>